<dbReference type="InterPro" id="IPR003660">
    <property type="entry name" value="HAMP_dom"/>
</dbReference>
<dbReference type="PANTHER" id="PTHR32089:SF112">
    <property type="entry name" value="LYSOZYME-LIKE PROTEIN-RELATED"/>
    <property type="match status" value="1"/>
</dbReference>
<keyword evidence="1 3" id="KW-0807">Transducer</keyword>
<keyword evidence="5" id="KW-0472">Membrane</keyword>
<name>A0A6L5Y1E4_9FIRM</name>
<keyword evidence="5" id="KW-0812">Transmembrane</keyword>
<feature type="domain" description="HAMP" evidence="7">
    <location>
        <begin position="332"/>
        <end position="384"/>
    </location>
</feature>
<dbReference type="SMART" id="SM00304">
    <property type="entry name" value="HAMP"/>
    <property type="match status" value="1"/>
</dbReference>
<evidence type="ECO:0000313" key="9">
    <source>
        <dbReference type="Proteomes" id="UP000482209"/>
    </source>
</evidence>
<comment type="caution">
    <text evidence="8">The sequence shown here is derived from an EMBL/GenBank/DDBJ whole genome shotgun (WGS) entry which is preliminary data.</text>
</comment>
<dbReference type="EMBL" id="VUMT01000043">
    <property type="protein sequence ID" value="MSS64986.1"/>
    <property type="molecule type" value="Genomic_DNA"/>
</dbReference>
<sequence length="689" mass="75501">MEENDMSVKKKLGMVIVVTITIMVGCLIIQYNQQQTKVTKGLNETVEVITAKSEEEINTTLSELANTISQYMVTLEDEVDNSMLYAAYYLQEVYDSDANMSDEKLKSIAKKLNMTDFLISNSNGDFIYSTDPASKTLNLFDIWDGYAALLDNPDLVLPSNLKISAESGSIYKYTAIPRKDGKGCLEAALNSDAIKEEVKDFSLGTKGFSSLIVVDSDNTVIMKIGEDSETASFEEGKTTNDSGFSKVFSSGTEYIISEETTESIYYPVHRGDDVTYAMKLTVETAPYFEHVEVISNNTKVLTKQLAKSLSVGIIINLCILIIMSAILIILISQILKPIVDISKIAEKISHGFLNMSVDGKHGGEIGVLVKAFNDMTADLRKMLTNVKSTSNTIKDSSNTIRNSLELVTHSSTEISNATEEISQGTFDLAQDNTQVYENTSELSTHLENMISNIENVNGNITKMEEINNEGRDTIVNLDEHFENSIHAINEVEKKIVELQEKSRSISEIVNTIGGIATQTNLLALNASIEAARAGEQGKGFAVVADEVRNLAESSTHETQEISNIIKEIINIVESTTERMGFTKQSIAETSEALSCTKEVFDKLSDATSEVGESSLAITDSIAFVSEAKNALLNLVESISAISEESAASSKEVSESTSRQSEELEGIKEQIVKMDEIVGELNELISKYTV</sequence>
<evidence type="ECO:0000259" key="6">
    <source>
        <dbReference type="PROSITE" id="PS50111"/>
    </source>
</evidence>
<dbReference type="Proteomes" id="UP000482209">
    <property type="component" value="Unassembled WGS sequence"/>
</dbReference>
<evidence type="ECO:0000259" key="7">
    <source>
        <dbReference type="PROSITE" id="PS50885"/>
    </source>
</evidence>
<dbReference type="Pfam" id="PF00672">
    <property type="entry name" value="HAMP"/>
    <property type="match status" value="1"/>
</dbReference>
<gene>
    <name evidence="8" type="ORF">FYJ58_14100</name>
</gene>
<dbReference type="SUPFAM" id="SSF58104">
    <property type="entry name" value="Methyl-accepting chemotaxis protein (MCP) signaling domain"/>
    <property type="match status" value="1"/>
</dbReference>
<dbReference type="Pfam" id="PF00015">
    <property type="entry name" value="MCPsignal"/>
    <property type="match status" value="1"/>
</dbReference>
<evidence type="ECO:0000313" key="8">
    <source>
        <dbReference type="EMBL" id="MSS64986.1"/>
    </source>
</evidence>
<dbReference type="CDD" id="cd06225">
    <property type="entry name" value="HAMP"/>
    <property type="match status" value="1"/>
</dbReference>
<dbReference type="InterPro" id="IPR004089">
    <property type="entry name" value="MCPsignal_dom"/>
</dbReference>
<dbReference type="SMART" id="SM00283">
    <property type="entry name" value="MA"/>
    <property type="match status" value="1"/>
</dbReference>
<evidence type="ECO:0000256" key="4">
    <source>
        <dbReference type="SAM" id="Coils"/>
    </source>
</evidence>
<accession>A0A6L5Y1E4</accession>
<feature type="coiled-coil region" evidence="4">
    <location>
        <begin position="446"/>
        <end position="508"/>
    </location>
</feature>
<keyword evidence="4" id="KW-0175">Coiled coil</keyword>
<evidence type="ECO:0000256" key="5">
    <source>
        <dbReference type="SAM" id="Phobius"/>
    </source>
</evidence>
<proteinExistence type="inferred from homology"/>
<comment type="similarity">
    <text evidence="2">Belongs to the methyl-accepting chemotaxis (MCP) protein family.</text>
</comment>
<dbReference type="GO" id="GO:0016020">
    <property type="term" value="C:membrane"/>
    <property type="evidence" value="ECO:0007669"/>
    <property type="project" value="InterPro"/>
</dbReference>
<dbReference type="PROSITE" id="PS50885">
    <property type="entry name" value="HAMP"/>
    <property type="match status" value="1"/>
</dbReference>
<keyword evidence="9" id="KW-1185">Reference proteome</keyword>
<organism evidence="8 9">
    <name type="scientific">Velocimicrobium porci</name>
    <dbReference type="NCBI Taxonomy" id="2606634"/>
    <lineage>
        <taxon>Bacteria</taxon>
        <taxon>Bacillati</taxon>
        <taxon>Bacillota</taxon>
        <taxon>Clostridia</taxon>
        <taxon>Lachnospirales</taxon>
        <taxon>Lachnospiraceae</taxon>
        <taxon>Velocimicrobium</taxon>
    </lineage>
</organism>
<feature type="transmembrane region" description="Helical" evidence="5">
    <location>
        <begin position="12"/>
        <end position="31"/>
    </location>
</feature>
<dbReference type="PROSITE" id="PS50111">
    <property type="entry name" value="CHEMOTAXIS_TRANSDUC_2"/>
    <property type="match status" value="1"/>
</dbReference>
<evidence type="ECO:0000256" key="1">
    <source>
        <dbReference type="ARBA" id="ARBA00023224"/>
    </source>
</evidence>
<evidence type="ECO:0000256" key="3">
    <source>
        <dbReference type="PROSITE-ProRule" id="PRU00284"/>
    </source>
</evidence>
<dbReference type="PANTHER" id="PTHR32089">
    <property type="entry name" value="METHYL-ACCEPTING CHEMOTAXIS PROTEIN MCPB"/>
    <property type="match status" value="1"/>
</dbReference>
<dbReference type="GO" id="GO:0007165">
    <property type="term" value="P:signal transduction"/>
    <property type="evidence" value="ECO:0007669"/>
    <property type="project" value="UniProtKB-KW"/>
</dbReference>
<protein>
    <submittedName>
        <fullName evidence="8">Methyl-accepting chemotaxis protein</fullName>
    </submittedName>
</protein>
<reference evidence="8 9" key="1">
    <citation type="submission" date="2019-08" db="EMBL/GenBank/DDBJ databases">
        <title>In-depth cultivation of the pig gut microbiome towards novel bacterial diversity and tailored functional studies.</title>
        <authorList>
            <person name="Wylensek D."/>
            <person name="Hitch T.C.A."/>
            <person name="Clavel T."/>
        </authorList>
    </citation>
    <scope>NUCLEOTIDE SEQUENCE [LARGE SCALE GENOMIC DNA]</scope>
    <source>
        <strain evidence="8 9">WCA-693-APC-MOT-I</strain>
    </source>
</reference>
<feature type="transmembrane region" description="Helical" evidence="5">
    <location>
        <begin position="309"/>
        <end position="331"/>
    </location>
</feature>
<dbReference type="Gene3D" id="1.10.287.950">
    <property type="entry name" value="Methyl-accepting chemotaxis protein"/>
    <property type="match status" value="1"/>
</dbReference>
<dbReference type="AlphaFoldDB" id="A0A6L5Y1E4"/>
<evidence type="ECO:0000256" key="2">
    <source>
        <dbReference type="ARBA" id="ARBA00029447"/>
    </source>
</evidence>
<keyword evidence="5" id="KW-1133">Transmembrane helix</keyword>
<feature type="domain" description="Methyl-accepting transducer" evidence="6">
    <location>
        <begin position="403"/>
        <end position="653"/>
    </location>
</feature>